<organism evidence="1 2">
    <name type="scientific">Butyricimonas hominis</name>
    <dbReference type="NCBI Taxonomy" id="2763032"/>
    <lineage>
        <taxon>Bacteria</taxon>
        <taxon>Pseudomonadati</taxon>
        <taxon>Bacteroidota</taxon>
        <taxon>Bacteroidia</taxon>
        <taxon>Bacteroidales</taxon>
        <taxon>Odoribacteraceae</taxon>
        <taxon>Butyricimonas</taxon>
    </lineage>
</organism>
<evidence type="ECO:0000313" key="2">
    <source>
        <dbReference type="Proteomes" id="UP000646484"/>
    </source>
</evidence>
<name>A0ABR7D0P6_9BACT</name>
<proteinExistence type="predicted"/>
<dbReference type="Proteomes" id="UP000646484">
    <property type="component" value="Unassembled WGS sequence"/>
</dbReference>
<accession>A0ABR7D0P6</accession>
<dbReference type="RefSeq" id="WP_186976011.1">
    <property type="nucleotide sequence ID" value="NZ_JACOOH010000004.1"/>
</dbReference>
<keyword evidence="2" id="KW-1185">Reference proteome</keyword>
<evidence type="ECO:0000313" key="1">
    <source>
        <dbReference type="EMBL" id="MBC5621516.1"/>
    </source>
</evidence>
<comment type="caution">
    <text evidence="1">The sequence shown here is derived from an EMBL/GenBank/DDBJ whole genome shotgun (WGS) entry which is preliminary data.</text>
</comment>
<sequence length="236" mass="27758">MNTEELIDIIRSGRNEGELIGEVESLIEQYPYFSTARVVYLKMLHDTGHPAYPEKLRQNTIFIPDHKQFYRYLNNLLSLESTSHEQVYQQEPVAIELLEDREEEKKTRLPMPYYQLENEFPEEKMLSLDELANEWLTKKKQKEERRDTLIEKFIETEPSIAKFTGESASSPEITATDTDSTTEFFSETLAKIYIRQQLYDKAIATYSKLSLKYPEKSVYFASQIEKIKENLNNNTN</sequence>
<dbReference type="EMBL" id="JACOOH010000004">
    <property type="protein sequence ID" value="MBC5621516.1"/>
    <property type="molecule type" value="Genomic_DNA"/>
</dbReference>
<reference evidence="1 2" key="1">
    <citation type="submission" date="2020-08" db="EMBL/GenBank/DDBJ databases">
        <title>Genome public.</title>
        <authorList>
            <person name="Liu C."/>
            <person name="Sun Q."/>
        </authorList>
    </citation>
    <scope>NUCLEOTIDE SEQUENCE [LARGE SCALE GENOMIC DNA]</scope>
    <source>
        <strain evidence="1 2">NSJ-56</strain>
    </source>
</reference>
<protein>
    <recommendedName>
        <fullName evidence="3">Tetratricopeptide repeat protein</fullName>
    </recommendedName>
</protein>
<evidence type="ECO:0008006" key="3">
    <source>
        <dbReference type="Google" id="ProtNLM"/>
    </source>
</evidence>
<gene>
    <name evidence="1" type="ORF">H8S64_10440</name>
</gene>